<protein>
    <submittedName>
        <fullName evidence="3">IS110 family transposase</fullName>
    </submittedName>
</protein>
<feature type="domain" description="Transposase IS116/IS110/IS902 C-terminal" evidence="2">
    <location>
        <begin position="214"/>
        <end position="299"/>
    </location>
</feature>
<dbReference type="InterPro" id="IPR003346">
    <property type="entry name" value="Transposase_20"/>
</dbReference>
<dbReference type="AlphaFoldDB" id="A0A395LZH9"/>
<dbReference type="PANTHER" id="PTHR33055">
    <property type="entry name" value="TRANSPOSASE FOR INSERTION SEQUENCE ELEMENT IS1111A"/>
    <property type="match status" value="1"/>
</dbReference>
<gene>
    <name evidence="3" type="ORF">D0433_08890</name>
</gene>
<dbReference type="PANTHER" id="PTHR33055:SF3">
    <property type="entry name" value="PUTATIVE TRANSPOSASE FOR IS117-RELATED"/>
    <property type="match status" value="1"/>
</dbReference>
<evidence type="ECO:0000259" key="1">
    <source>
        <dbReference type="Pfam" id="PF01548"/>
    </source>
</evidence>
<dbReference type="EMBL" id="PHFL01000057">
    <property type="protein sequence ID" value="RFM23841.1"/>
    <property type="molecule type" value="Genomic_DNA"/>
</dbReference>
<dbReference type="InterPro" id="IPR047650">
    <property type="entry name" value="Transpos_IS110"/>
</dbReference>
<dbReference type="NCBIfam" id="NF033542">
    <property type="entry name" value="transpos_IS110"/>
    <property type="match status" value="1"/>
</dbReference>
<dbReference type="GO" id="GO:0003677">
    <property type="term" value="F:DNA binding"/>
    <property type="evidence" value="ECO:0007669"/>
    <property type="project" value="InterPro"/>
</dbReference>
<sequence length="328" mass="36793">MPHSIKDPHRVPPPEAPCCPNGSVVGIDISKDYFDACFEGQHRRYAYSLEGIEAFMSETARLGKARFVMEATGNYFYKLALALVEAGRKSYVVNAYRVRAFGKSRLQRHKNDKADARLIDDFAVANREAMMLWQPESQTIAALRQLRTVRRQLQKTATVYENQLHALLQLPESQHSQDALQICKQMIAHCQKQLNLIGKQMQALSDDELKKNDELLDTIAGIGRESALMLLILTGNFTKFRSAKAFADYIGIAPTHYESGTSVKGRGSISKMGDARARQVLYLAAMSAVRHNVACRVFYVRLRQTGRAHKHAVVAVANKLIRQAFAVI</sequence>
<dbReference type="GO" id="GO:0006313">
    <property type="term" value="P:DNA transposition"/>
    <property type="evidence" value="ECO:0007669"/>
    <property type="project" value="InterPro"/>
</dbReference>
<comment type="caution">
    <text evidence="3">The sequence shown here is derived from an EMBL/GenBank/DDBJ whole genome shotgun (WGS) entry which is preliminary data.</text>
</comment>
<dbReference type="Pfam" id="PF02371">
    <property type="entry name" value="Transposase_20"/>
    <property type="match status" value="1"/>
</dbReference>
<dbReference type="Proteomes" id="UP000266389">
    <property type="component" value="Unassembled WGS sequence"/>
</dbReference>
<dbReference type="GO" id="GO:0004803">
    <property type="term" value="F:transposase activity"/>
    <property type="evidence" value="ECO:0007669"/>
    <property type="project" value="InterPro"/>
</dbReference>
<evidence type="ECO:0000259" key="2">
    <source>
        <dbReference type="Pfam" id="PF02371"/>
    </source>
</evidence>
<feature type="domain" description="Transposase IS110-like N-terminal" evidence="1">
    <location>
        <begin position="25"/>
        <end position="169"/>
    </location>
</feature>
<reference evidence="3 4" key="1">
    <citation type="journal article" date="2011" name="ISME J.">
        <title>Community ecology of hot spring cyanobacterial mats: predominant populations and their functional potential.</title>
        <authorList>
            <person name="Klatt C.G."/>
            <person name="Wood J.M."/>
            <person name="Rusch D.B."/>
            <person name="Bateson M.M."/>
            <person name="Hamamura N."/>
            <person name="Heidelberg J.F."/>
            <person name="Grossman A.R."/>
            <person name="Bhaya D."/>
            <person name="Cohan F.M."/>
            <person name="Kuhl M."/>
            <person name="Bryant D.A."/>
            <person name="Ward D.M."/>
        </authorList>
    </citation>
    <scope>NUCLEOTIDE SEQUENCE [LARGE SCALE GENOMIC DNA]</scope>
    <source>
        <strain evidence="3">OS</strain>
    </source>
</reference>
<dbReference type="InterPro" id="IPR002525">
    <property type="entry name" value="Transp_IS110-like_N"/>
</dbReference>
<name>A0A395LZH9_9BACT</name>
<evidence type="ECO:0000313" key="4">
    <source>
        <dbReference type="Proteomes" id="UP000266389"/>
    </source>
</evidence>
<dbReference type="Pfam" id="PF01548">
    <property type="entry name" value="DEDD_Tnp_IS110"/>
    <property type="match status" value="1"/>
</dbReference>
<organism evidence="3 4">
    <name type="scientific">Candidatus Thermochlorobacter aerophilus</name>
    <dbReference type="NCBI Taxonomy" id="1868324"/>
    <lineage>
        <taxon>Bacteria</taxon>
        <taxon>Pseudomonadati</taxon>
        <taxon>Chlorobiota</taxon>
        <taxon>Chlorobiia</taxon>
        <taxon>Chlorobiales</taxon>
        <taxon>Candidatus Thermochlorobacteriaceae</taxon>
        <taxon>Candidatus Thermochlorobacter</taxon>
    </lineage>
</organism>
<evidence type="ECO:0000313" key="3">
    <source>
        <dbReference type="EMBL" id="RFM23841.1"/>
    </source>
</evidence>
<accession>A0A395LZH9</accession>
<proteinExistence type="predicted"/>